<evidence type="ECO:0000259" key="1">
    <source>
        <dbReference type="Pfam" id="PF10354"/>
    </source>
</evidence>
<dbReference type="EMBL" id="SZYD01001920">
    <property type="protein sequence ID" value="KAD0157051.1"/>
    <property type="molecule type" value="Genomic_DNA"/>
</dbReference>
<dbReference type="PANTHER" id="PTHR11538">
    <property type="entry name" value="PHENYLALANYL-TRNA SYNTHETASE"/>
    <property type="match status" value="1"/>
</dbReference>
<name>A0A5N6LBA6_9ASTR</name>
<reference evidence="2 3" key="1">
    <citation type="submission" date="2019-05" db="EMBL/GenBank/DDBJ databases">
        <title>Mikania micrantha, genome provides insights into the molecular mechanism of rapid growth.</title>
        <authorList>
            <person name="Liu B."/>
        </authorList>
    </citation>
    <scope>NUCLEOTIDE SEQUENCE [LARGE SCALE GENOMIC DNA]</scope>
    <source>
        <strain evidence="2">NLD-2019</strain>
        <tissue evidence="2">Leaf</tissue>
    </source>
</reference>
<dbReference type="OrthoDB" id="273345at2759"/>
<dbReference type="Pfam" id="PF10354">
    <property type="entry name" value="BMT5-like"/>
    <property type="match status" value="2"/>
</dbReference>
<dbReference type="GO" id="GO:0070475">
    <property type="term" value="P:rRNA base methylation"/>
    <property type="evidence" value="ECO:0007669"/>
    <property type="project" value="InterPro"/>
</dbReference>
<keyword evidence="3" id="KW-1185">Reference proteome</keyword>
<organism evidence="2 3">
    <name type="scientific">Mikania micrantha</name>
    <name type="common">bitter vine</name>
    <dbReference type="NCBI Taxonomy" id="192012"/>
    <lineage>
        <taxon>Eukaryota</taxon>
        <taxon>Viridiplantae</taxon>
        <taxon>Streptophyta</taxon>
        <taxon>Embryophyta</taxon>
        <taxon>Tracheophyta</taxon>
        <taxon>Spermatophyta</taxon>
        <taxon>Magnoliopsida</taxon>
        <taxon>eudicotyledons</taxon>
        <taxon>Gunneridae</taxon>
        <taxon>Pentapetalae</taxon>
        <taxon>asterids</taxon>
        <taxon>campanulids</taxon>
        <taxon>Asterales</taxon>
        <taxon>Asteraceae</taxon>
        <taxon>Asteroideae</taxon>
        <taxon>Heliantheae alliance</taxon>
        <taxon>Eupatorieae</taxon>
        <taxon>Mikania</taxon>
    </lineage>
</organism>
<feature type="domain" description="25S rRNA (uridine-N(3))-methyltransferase BMT5-like" evidence="1">
    <location>
        <begin position="216"/>
        <end position="283"/>
    </location>
</feature>
<dbReference type="AlphaFoldDB" id="A0A5N6LBA6"/>
<proteinExistence type="predicted"/>
<accession>A0A5N6LBA6</accession>
<feature type="domain" description="25S rRNA (uridine-N(3))-methyltransferase BMT5-like" evidence="1">
    <location>
        <begin position="93"/>
        <end position="182"/>
    </location>
</feature>
<dbReference type="InterPro" id="IPR019446">
    <property type="entry name" value="BMT5-like"/>
</dbReference>
<gene>
    <name evidence="2" type="ORF">E3N88_44700</name>
</gene>
<sequence length="387" mass="44968">MIFSGVTTVNSLKVDVWIALIEFEDQFWTLIPSGLFNLVNPETEQLVVEVLCNFDTCIHELVTPVYGDQERDMDRLKGKERVIHVYKSSQKILLVGEGDFSFSACLAQAFRTAENIVATSYLKRKSLLKKHWTSKPHLEELESLGCKLLYKVDVYKMHTHPNLKNKKFDIIIYNFPHAGHYDHLCERDPELIEPMLELVIVPLCMIEFVSTCMLDRMHKKLVEAYFKSARKMLTAGGEVHLRHRDDPPYNRWNVVFLASKAGLTLKEKVDFYKSDYPGYHNKRGGDINANKAFPIVCAYTFTFVPCLPEAVDLHYYDLLKKVEAQVLKMSNQVYDDKIQYRREDTLCFLGTINCEERCEEGRKRGMYFRVLEMIDHLQAIKFLVNAL</sequence>
<dbReference type="Proteomes" id="UP000326396">
    <property type="component" value="Unassembled WGS sequence"/>
</dbReference>
<dbReference type="GO" id="GO:0070042">
    <property type="term" value="F:rRNA (uridine-N3-)-methyltransferase activity"/>
    <property type="evidence" value="ECO:0007669"/>
    <property type="project" value="InterPro"/>
</dbReference>
<evidence type="ECO:0000313" key="2">
    <source>
        <dbReference type="EMBL" id="KAD0157051.1"/>
    </source>
</evidence>
<dbReference type="PANTHER" id="PTHR11538:SF64">
    <property type="entry name" value="25S RRNA (URIDINE-N(3))-METHYLTRANSFERASE BMT5-LIKE DOMAIN-CONTAINING PROTEIN"/>
    <property type="match status" value="1"/>
</dbReference>
<dbReference type="GO" id="GO:0005737">
    <property type="term" value="C:cytoplasm"/>
    <property type="evidence" value="ECO:0007669"/>
    <property type="project" value="TreeGrafter"/>
</dbReference>
<evidence type="ECO:0000313" key="3">
    <source>
        <dbReference type="Proteomes" id="UP000326396"/>
    </source>
</evidence>
<comment type="caution">
    <text evidence="2">The sequence shown here is derived from an EMBL/GenBank/DDBJ whole genome shotgun (WGS) entry which is preliminary data.</text>
</comment>
<protein>
    <recommendedName>
        <fullName evidence="1">25S rRNA (uridine-N(3))-methyltransferase BMT5-like domain-containing protein</fullName>
    </recommendedName>
</protein>